<dbReference type="Gene3D" id="3.80.10.10">
    <property type="entry name" value="Ribonuclease Inhibitor"/>
    <property type="match status" value="1"/>
</dbReference>
<gene>
    <name evidence="2" type="ORF">QCA50_018496</name>
</gene>
<evidence type="ECO:0000313" key="2">
    <source>
        <dbReference type="EMBL" id="KAK7678436.1"/>
    </source>
</evidence>
<evidence type="ECO:0000313" key="3">
    <source>
        <dbReference type="Proteomes" id="UP001385951"/>
    </source>
</evidence>
<dbReference type="InterPro" id="IPR032675">
    <property type="entry name" value="LRR_dom_sf"/>
</dbReference>
<comment type="caution">
    <text evidence="2">The sequence shown here is derived from an EMBL/GenBank/DDBJ whole genome shotgun (WGS) entry which is preliminary data.</text>
</comment>
<keyword evidence="3" id="KW-1185">Reference proteome</keyword>
<organism evidence="2 3">
    <name type="scientific">Cerrena zonata</name>
    <dbReference type="NCBI Taxonomy" id="2478898"/>
    <lineage>
        <taxon>Eukaryota</taxon>
        <taxon>Fungi</taxon>
        <taxon>Dikarya</taxon>
        <taxon>Basidiomycota</taxon>
        <taxon>Agaricomycotina</taxon>
        <taxon>Agaricomycetes</taxon>
        <taxon>Polyporales</taxon>
        <taxon>Cerrenaceae</taxon>
        <taxon>Cerrena</taxon>
    </lineage>
</organism>
<dbReference type="Pfam" id="PF12937">
    <property type="entry name" value="F-box-like"/>
    <property type="match status" value="1"/>
</dbReference>
<accession>A0AAW0FM87</accession>
<protein>
    <recommendedName>
        <fullName evidence="1">F-box domain-containing protein</fullName>
    </recommendedName>
</protein>
<dbReference type="InterPro" id="IPR001810">
    <property type="entry name" value="F-box_dom"/>
</dbReference>
<dbReference type="Proteomes" id="UP001385951">
    <property type="component" value="Unassembled WGS sequence"/>
</dbReference>
<reference evidence="2 3" key="1">
    <citation type="submission" date="2022-09" db="EMBL/GenBank/DDBJ databases">
        <authorList>
            <person name="Palmer J.M."/>
        </authorList>
    </citation>
    <scope>NUCLEOTIDE SEQUENCE [LARGE SCALE GENOMIC DNA]</scope>
    <source>
        <strain evidence="2 3">DSM 7382</strain>
    </source>
</reference>
<proteinExistence type="predicted"/>
<dbReference type="AlphaFoldDB" id="A0AAW0FM87"/>
<name>A0AAW0FM87_9APHY</name>
<sequence>MDRIMLSSELEEEFLHDVPANVNVDDIPLLLEHNAKVIRELEASIAKHQRAIAFLNGRSNVLLSKINNLLPVEILIDIFMHLVVSWFDSCSPDHERVHYIWTTVCYVCRYWREVAYSSPRLFSYIAIRPFENARYPYLQSETHFVDWIRLSKDIPLHFYISSRSPDRLERIYLWKLLLPHLHRAKSLFLYSPPPITIKPWPPSPFLTSVTLDTENLREDLGGWVVEVLRGAPNLQSFDCSTLSLLQANDWLWMEYPLAPTLTKLRITHTAPYISSGSLDDLLITLNNLPRLRELDLSLLSPGDYPPMDSTMTQNSLRHIPRLRLNGHWQPVFGLLDRVPSVDNISVEITKSQQNRDAEKVRSLPRILVSKLSKETAPYPTIRLSTLRSSPLHYHHNDWRFMLEGWSLHEASDYLTSLKDTEPHFRMSFFLDEVVSDMGDRCATIRSMLDNLQQLISQAGTLLIVTDITDDLSQALIPLWLTVLSCLQTAHSIHVTFAITKRYSPEDIRNITPRLDTFVSEAGGGSDWLPHLRRLRVSVQNDGGSGWFVPQMLPSFRQALYSRWERERGIDILMVDEDVVDAGIDVSMSDIAEVVGELRVV</sequence>
<dbReference type="EMBL" id="JASBNA010000071">
    <property type="protein sequence ID" value="KAK7678436.1"/>
    <property type="molecule type" value="Genomic_DNA"/>
</dbReference>
<feature type="domain" description="F-box" evidence="1">
    <location>
        <begin position="69"/>
        <end position="125"/>
    </location>
</feature>
<dbReference type="SUPFAM" id="SSF52047">
    <property type="entry name" value="RNI-like"/>
    <property type="match status" value="1"/>
</dbReference>
<evidence type="ECO:0000259" key="1">
    <source>
        <dbReference type="Pfam" id="PF12937"/>
    </source>
</evidence>